<evidence type="ECO:0000256" key="2">
    <source>
        <dbReference type="ARBA" id="ARBA00017562"/>
    </source>
</evidence>
<evidence type="ECO:0000256" key="1">
    <source>
        <dbReference type="ARBA" id="ARBA00005194"/>
    </source>
</evidence>
<feature type="compositionally biased region" description="Low complexity" evidence="8">
    <location>
        <begin position="12"/>
        <end position="22"/>
    </location>
</feature>
<keyword evidence="7" id="KW-0092">Biotin</keyword>
<reference evidence="10" key="1">
    <citation type="submission" date="2018-05" db="EMBL/GenBank/DDBJ databases">
        <authorList>
            <person name="Lanie J.A."/>
            <person name="Ng W.-L."/>
            <person name="Kazmierczak K.M."/>
            <person name="Andrzejewski T.M."/>
            <person name="Davidsen T.M."/>
            <person name="Wayne K.J."/>
            <person name="Tettelin H."/>
            <person name="Glass J.I."/>
            <person name="Rusch D."/>
            <person name="Podicherti R."/>
            <person name="Tsui H.-C.T."/>
            <person name="Winkler M.E."/>
        </authorList>
    </citation>
    <scope>NUCLEOTIDE SEQUENCE</scope>
</reference>
<protein>
    <recommendedName>
        <fullName evidence="2">Biotin carboxyl carrier protein of acetyl-CoA carboxylase</fullName>
    </recommendedName>
</protein>
<feature type="non-terminal residue" evidence="10">
    <location>
        <position position="176"/>
    </location>
</feature>
<keyword evidence="3" id="KW-0444">Lipid biosynthesis</keyword>
<dbReference type="AlphaFoldDB" id="A0A382WU94"/>
<evidence type="ECO:0000256" key="3">
    <source>
        <dbReference type="ARBA" id="ARBA00022516"/>
    </source>
</evidence>
<sequence length="176" mass="18856">VKLFIEGEEEMGSPSMSKKSSNESLVDLDQIRELIDLLIEKDVSELAIEREGVHVKIRRGVAEISAPPAPVQVVSVPTTGTPTIDDPPAADDESPPAVEAIYAGCFIVTSQMVGTFYRSPEPEADAFVEVGDEVSEGDPLGIIEAMKLMNEIEAEVGGEVAAIFVDNAEPVEFGQR</sequence>
<evidence type="ECO:0000259" key="9">
    <source>
        <dbReference type="PROSITE" id="PS50968"/>
    </source>
</evidence>
<feature type="domain" description="Lipoyl-binding" evidence="9">
    <location>
        <begin position="104"/>
        <end position="176"/>
    </location>
</feature>
<organism evidence="10">
    <name type="scientific">marine metagenome</name>
    <dbReference type="NCBI Taxonomy" id="408172"/>
    <lineage>
        <taxon>unclassified sequences</taxon>
        <taxon>metagenomes</taxon>
        <taxon>ecological metagenomes</taxon>
    </lineage>
</organism>
<evidence type="ECO:0000256" key="5">
    <source>
        <dbReference type="ARBA" id="ARBA00023098"/>
    </source>
</evidence>
<evidence type="ECO:0000256" key="6">
    <source>
        <dbReference type="ARBA" id="ARBA00023160"/>
    </source>
</evidence>
<keyword evidence="5" id="KW-0443">Lipid metabolism</keyword>
<name>A0A382WU94_9ZZZZ</name>
<dbReference type="GO" id="GO:0006633">
    <property type="term" value="P:fatty acid biosynthetic process"/>
    <property type="evidence" value="ECO:0007669"/>
    <property type="project" value="UniProtKB-UniPathway"/>
</dbReference>
<evidence type="ECO:0000256" key="4">
    <source>
        <dbReference type="ARBA" id="ARBA00022832"/>
    </source>
</evidence>
<dbReference type="SUPFAM" id="SSF51230">
    <property type="entry name" value="Single hybrid motif"/>
    <property type="match status" value="1"/>
</dbReference>
<feature type="region of interest" description="Disordered" evidence="8">
    <location>
        <begin position="1"/>
        <end position="22"/>
    </location>
</feature>
<dbReference type="PRINTS" id="PR01071">
    <property type="entry name" value="ACOABIOTINCC"/>
</dbReference>
<dbReference type="InterPro" id="IPR050709">
    <property type="entry name" value="Biotin_Carboxyl_Carrier/Decarb"/>
</dbReference>
<feature type="compositionally biased region" description="Acidic residues" evidence="8">
    <location>
        <begin position="1"/>
        <end position="11"/>
    </location>
</feature>
<keyword evidence="6" id="KW-0275">Fatty acid biosynthesis</keyword>
<dbReference type="UniPathway" id="UPA00094"/>
<dbReference type="InterPro" id="IPR001882">
    <property type="entry name" value="Biotin_BS"/>
</dbReference>
<dbReference type="PROSITE" id="PS50968">
    <property type="entry name" value="BIOTINYL_LIPOYL"/>
    <property type="match status" value="1"/>
</dbReference>
<feature type="region of interest" description="Disordered" evidence="8">
    <location>
        <begin position="72"/>
        <end position="94"/>
    </location>
</feature>
<evidence type="ECO:0000313" key="10">
    <source>
        <dbReference type="EMBL" id="SVD62189.1"/>
    </source>
</evidence>
<dbReference type="EMBL" id="UINC01162435">
    <property type="protein sequence ID" value="SVD62189.1"/>
    <property type="molecule type" value="Genomic_DNA"/>
</dbReference>
<gene>
    <name evidence="10" type="ORF">METZ01_LOCUS415043</name>
</gene>
<comment type="pathway">
    <text evidence="1">Lipid metabolism; fatty acid biosynthesis.</text>
</comment>
<dbReference type="PANTHER" id="PTHR45266:SF3">
    <property type="entry name" value="OXALOACETATE DECARBOXYLASE ALPHA CHAIN"/>
    <property type="match status" value="1"/>
</dbReference>
<dbReference type="CDD" id="cd06850">
    <property type="entry name" value="biotinyl_domain"/>
    <property type="match status" value="1"/>
</dbReference>
<dbReference type="InterPro" id="IPR011053">
    <property type="entry name" value="Single_hybrid_motif"/>
</dbReference>
<evidence type="ECO:0000256" key="7">
    <source>
        <dbReference type="ARBA" id="ARBA00023267"/>
    </source>
</evidence>
<feature type="compositionally biased region" description="Low complexity" evidence="8">
    <location>
        <begin position="72"/>
        <end position="87"/>
    </location>
</feature>
<dbReference type="InterPro" id="IPR000089">
    <property type="entry name" value="Biotin_lipoyl"/>
</dbReference>
<evidence type="ECO:0000256" key="8">
    <source>
        <dbReference type="SAM" id="MobiDB-lite"/>
    </source>
</evidence>
<keyword evidence="4" id="KW-0276">Fatty acid metabolism</keyword>
<dbReference type="GO" id="GO:0003989">
    <property type="term" value="F:acetyl-CoA carboxylase activity"/>
    <property type="evidence" value="ECO:0007669"/>
    <property type="project" value="InterPro"/>
</dbReference>
<dbReference type="Gene3D" id="2.40.50.100">
    <property type="match status" value="1"/>
</dbReference>
<dbReference type="Pfam" id="PF00364">
    <property type="entry name" value="Biotin_lipoyl"/>
    <property type="match status" value="1"/>
</dbReference>
<dbReference type="PANTHER" id="PTHR45266">
    <property type="entry name" value="OXALOACETATE DECARBOXYLASE ALPHA CHAIN"/>
    <property type="match status" value="1"/>
</dbReference>
<dbReference type="PROSITE" id="PS00188">
    <property type="entry name" value="BIOTIN"/>
    <property type="match status" value="1"/>
</dbReference>
<feature type="non-terminal residue" evidence="10">
    <location>
        <position position="1"/>
    </location>
</feature>
<dbReference type="InterPro" id="IPR001249">
    <property type="entry name" value="AcCoA_biotinCC"/>
</dbReference>
<dbReference type="GO" id="GO:0009317">
    <property type="term" value="C:acetyl-CoA carboxylase complex"/>
    <property type="evidence" value="ECO:0007669"/>
    <property type="project" value="InterPro"/>
</dbReference>
<proteinExistence type="predicted"/>
<dbReference type="NCBIfam" id="TIGR00531">
    <property type="entry name" value="BCCP"/>
    <property type="match status" value="1"/>
</dbReference>
<accession>A0A382WU94</accession>